<comment type="caution">
    <text evidence="2">The sequence shown here is derived from an EMBL/GenBank/DDBJ whole genome shotgun (WGS) entry which is preliminary data.</text>
</comment>
<dbReference type="AlphaFoldDB" id="A0A4Y9YC70"/>
<sequence length="347" mass="38398">MDASRSRRRPRRRSPFTTMSAPPALSPIVAHVRKHLPEPLPSQSARPPLFVAIQGPQGSGKTFLTEHAAAALRAGTSEYAPLRVATLSIDDLYLSHEGLVALAEAHPANGLLHGRGQPGTHDIALGLETLRRLKHINDADSGSQGPVMIPSFDKSQYNGEGDRVPEAEWTAVEGPLDIVLFEGWCVGFCPQSRAEIEQRIRKTPTGLESAFDMSKYRLEDVLEVNTLLADYVEWWHMFDLFVQIAPEQTSPYVHIYQWRLQQEHAMKAKNGGKGMSDEQVKAFVDRYIPGYHFFGHGIRVGGIDPRTEALVVLPWLQKDSGGNASGNGKLLRVTIGEDRELLEAEAQ</sequence>
<gene>
    <name evidence="2" type="ORF">EVG20_g8148</name>
</gene>
<reference evidence="2 3" key="1">
    <citation type="submission" date="2019-02" db="EMBL/GenBank/DDBJ databases">
        <title>Genome sequencing of the rare red list fungi Dentipellis fragilis.</title>
        <authorList>
            <person name="Buettner E."/>
            <person name="Kellner H."/>
        </authorList>
    </citation>
    <scope>NUCLEOTIDE SEQUENCE [LARGE SCALE GENOMIC DNA]</scope>
    <source>
        <strain evidence="2 3">DSM 105465</strain>
    </source>
</reference>
<name>A0A4Y9YC70_9AGAM</name>
<evidence type="ECO:0000313" key="3">
    <source>
        <dbReference type="Proteomes" id="UP000298327"/>
    </source>
</evidence>
<dbReference type="Proteomes" id="UP000298327">
    <property type="component" value="Unassembled WGS sequence"/>
</dbReference>
<dbReference type="EMBL" id="SEOQ01000681">
    <property type="protein sequence ID" value="TFY58449.1"/>
    <property type="molecule type" value="Genomic_DNA"/>
</dbReference>
<evidence type="ECO:0008006" key="4">
    <source>
        <dbReference type="Google" id="ProtNLM"/>
    </source>
</evidence>
<keyword evidence="3" id="KW-1185">Reference proteome</keyword>
<dbReference type="InterPro" id="IPR027417">
    <property type="entry name" value="P-loop_NTPase"/>
</dbReference>
<dbReference type="SUPFAM" id="SSF52540">
    <property type="entry name" value="P-loop containing nucleoside triphosphate hydrolases"/>
    <property type="match status" value="1"/>
</dbReference>
<feature type="region of interest" description="Disordered" evidence="1">
    <location>
        <begin position="1"/>
        <end position="29"/>
    </location>
</feature>
<organism evidence="2 3">
    <name type="scientific">Dentipellis fragilis</name>
    <dbReference type="NCBI Taxonomy" id="205917"/>
    <lineage>
        <taxon>Eukaryota</taxon>
        <taxon>Fungi</taxon>
        <taxon>Dikarya</taxon>
        <taxon>Basidiomycota</taxon>
        <taxon>Agaricomycotina</taxon>
        <taxon>Agaricomycetes</taxon>
        <taxon>Russulales</taxon>
        <taxon>Hericiaceae</taxon>
        <taxon>Dentipellis</taxon>
    </lineage>
</organism>
<dbReference type="STRING" id="205917.A0A4Y9YC70"/>
<feature type="compositionally biased region" description="Basic residues" evidence="1">
    <location>
        <begin position="1"/>
        <end position="14"/>
    </location>
</feature>
<proteinExistence type="predicted"/>
<dbReference type="Gene3D" id="3.40.50.300">
    <property type="entry name" value="P-loop containing nucleotide triphosphate hydrolases"/>
    <property type="match status" value="1"/>
</dbReference>
<protein>
    <recommendedName>
        <fullName evidence="4">P-loop containing nucleoside triphosphate hydrolase protein</fullName>
    </recommendedName>
</protein>
<evidence type="ECO:0000256" key="1">
    <source>
        <dbReference type="SAM" id="MobiDB-lite"/>
    </source>
</evidence>
<accession>A0A4Y9YC70</accession>
<evidence type="ECO:0000313" key="2">
    <source>
        <dbReference type="EMBL" id="TFY58449.1"/>
    </source>
</evidence>
<dbReference type="PANTHER" id="PTHR10285">
    <property type="entry name" value="URIDINE KINASE"/>
    <property type="match status" value="1"/>
</dbReference>
<dbReference type="OrthoDB" id="347435at2759"/>